<evidence type="ECO:0000313" key="2">
    <source>
        <dbReference type="EMBL" id="SUA80157.1"/>
    </source>
</evidence>
<gene>
    <name evidence="2" type="ORF">NCTC13160_03595</name>
    <name evidence="3" type="ORF">PPN31119_00105</name>
</gene>
<evidence type="ECO:0000256" key="1">
    <source>
        <dbReference type="SAM" id="Phobius"/>
    </source>
</evidence>
<evidence type="ECO:0000313" key="5">
    <source>
        <dbReference type="Proteomes" id="UP000361468"/>
    </source>
</evidence>
<dbReference type="AlphaFoldDB" id="A0A378YUG7"/>
<reference evidence="2 4" key="1">
    <citation type="submission" date="2018-06" db="EMBL/GenBank/DDBJ databases">
        <authorList>
            <consortium name="Pathogen Informatics"/>
            <person name="Doyle S."/>
        </authorList>
    </citation>
    <scope>NUCLEOTIDE SEQUENCE [LARGE SCALE GENOMIC DNA]</scope>
    <source>
        <strain evidence="2 4">NCTC13160</strain>
    </source>
</reference>
<evidence type="ECO:0008006" key="6">
    <source>
        <dbReference type="Google" id="ProtNLM"/>
    </source>
</evidence>
<keyword evidence="1" id="KW-0812">Transmembrane</keyword>
<protein>
    <recommendedName>
        <fullName evidence="6">Transmembrane protein</fullName>
    </recommendedName>
</protein>
<dbReference type="Proteomes" id="UP000254573">
    <property type="component" value="Unassembled WGS sequence"/>
</dbReference>
<feature type="transmembrane region" description="Helical" evidence="1">
    <location>
        <begin position="96"/>
        <end position="123"/>
    </location>
</feature>
<organism evidence="2 4">
    <name type="scientific">Pandoraea pnomenusa</name>
    <dbReference type="NCBI Taxonomy" id="93220"/>
    <lineage>
        <taxon>Bacteria</taxon>
        <taxon>Pseudomonadati</taxon>
        <taxon>Pseudomonadota</taxon>
        <taxon>Betaproteobacteria</taxon>
        <taxon>Burkholderiales</taxon>
        <taxon>Burkholderiaceae</taxon>
        <taxon>Pandoraea</taxon>
    </lineage>
</organism>
<dbReference type="GeneID" id="57197292"/>
<proteinExistence type="predicted"/>
<dbReference type="Proteomes" id="UP000361468">
    <property type="component" value="Unassembled WGS sequence"/>
</dbReference>
<dbReference type="STRING" id="93220.A6P55_15415"/>
<sequence length="155" mass="16901">MFHGLEGASRSAPALHRMDDVADDARVVIDFPPSPDDIRLYNQRMSHLSQAGWHSGLSGLSLVVLGLMGVGCSAYACMQTSLRGDEAVFADEHRWLGYAFGGSVALLSTWSITFGLSEICVCARKRREARQEMQAMSASVRFDARSGEANGRDFV</sequence>
<accession>A0A378YUG7</accession>
<name>A0A378YUG7_9BURK</name>
<keyword evidence="1" id="KW-1133">Transmembrane helix</keyword>
<dbReference type="EMBL" id="CABPSO010000001">
    <property type="protein sequence ID" value="VVE60030.1"/>
    <property type="molecule type" value="Genomic_DNA"/>
</dbReference>
<dbReference type="EMBL" id="UGSG01000001">
    <property type="protein sequence ID" value="SUA80157.1"/>
    <property type="molecule type" value="Genomic_DNA"/>
</dbReference>
<dbReference type="RefSeq" id="WP_145929424.1">
    <property type="nucleotide sequence ID" value="NC_023018.2"/>
</dbReference>
<reference evidence="3 5" key="2">
    <citation type="submission" date="2019-08" db="EMBL/GenBank/DDBJ databases">
        <authorList>
            <person name="Peeters C."/>
        </authorList>
    </citation>
    <scope>NUCLEOTIDE SEQUENCE [LARGE SCALE GENOMIC DNA]</scope>
    <source>
        <strain evidence="3 5">LMG 31119</strain>
    </source>
</reference>
<keyword evidence="5" id="KW-1185">Reference proteome</keyword>
<keyword evidence="1" id="KW-0472">Membrane</keyword>
<evidence type="ECO:0000313" key="4">
    <source>
        <dbReference type="Proteomes" id="UP000254573"/>
    </source>
</evidence>
<evidence type="ECO:0000313" key="3">
    <source>
        <dbReference type="EMBL" id="VVE60030.1"/>
    </source>
</evidence>
<feature type="transmembrane region" description="Helical" evidence="1">
    <location>
        <begin position="53"/>
        <end position="76"/>
    </location>
</feature>